<dbReference type="OrthoDB" id="7999311at2"/>
<organism evidence="1 2">
    <name type="scientific">Methylobacterium nodulans (strain LMG 21967 / CNCM I-2342 / ORS 2060)</name>
    <dbReference type="NCBI Taxonomy" id="460265"/>
    <lineage>
        <taxon>Bacteria</taxon>
        <taxon>Pseudomonadati</taxon>
        <taxon>Pseudomonadota</taxon>
        <taxon>Alphaproteobacteria</taxon>
        <taxon>Hyphomicrobiales</taxon>
        <taxon>Methylobacteriaceae</taxon>
        <taxon>Methylobacterium</taxon>
    </lineage>
</organism>
<dbReference type="STRING" id="460265.Mnod_6479"/>
<dbReference type="KEGG" id="mno:Mnod_6479"/>
<proteinExistence type="predicted"/>
<dbReference type="Proteomes" id="UP000008207">
    <property type="component" value="Chromosome"/>
</dbReference>
<dbReference type="HOGENOM" id="CLU_1925118_0_0_5"/>
<evidence type="ECO:0000313" key="2">
    <source>
        <dbReference type="Proteomes" id="UP000008207"/>
    </source>
</evidence>
<accession>B8ID86</accession>
<dbReference type="AlphaFoldDB" id="B8ID86"/>
<protein>
    <submittedName>
        <fullName evidence="1">Uncharacterized protein</fullName>
    </submittedName>
</protein>
<keyword evidence="2" id="KW-1185">Reference proteome</keyword>
<evidence type="ECO:0000313" key="1">
    <source>
        <dbReference type="EMBL" id="ACL61252.1"/>
    </source>
</evidence>
<reference evidence="1 2" key="1">
    <citation type="submission" date="2009-01" db="EMBL/GenBank/DDBJ databases">
        <title>Complete sequence of chromosome of Methylobacterium nodulans ORS 2060.</title>
        <authorList>
            <consortium name="US DOE Joint Genome Institute"/>
            <person name="Lucas S."/>
            <person name="Copeland A."/>
            <person name="Lapidus A."/>
            <person name="Glavina del Rio T."/>
            <person name="Dalin E."/>
            <person name="Tice H."/>
            <person name="Bruce D."/>
            <person name="Goodwin L."/>
            <person name="Pitluck S."/>
            <person name="Sims D."/>
            <person name="Brettin T."/>
            <person name="Detter J.C."/>
            <person name="Han C."/>
            <person name="Larimer F."/>
            <person name="Land M."/>
            <person name="Hauser L."/>
            <person name="Kyrpides N."/>
            <person name="Ivanova N."/>
            <person name="Marx C.J."/>
            <person name="Richardson P."/>
        </authorList>
    </citation>
    <scope>NUCLEOTIDE SEQUENCE [LARGE SCALE GENOMIC DNA]</scope>
    <source>
        <strain evidence="2">LMG 21967 / CNCM I-2342 / ORS 2060</strain>
    </source>
</reference>
<dbReference type="RefSeq" id="WP_015932826.1">
    <property type="nucleotide sequence ID" value="NC_011894.1"/>
</dbReference>
<dbReference type="EMBL" id="CP001349">
    <property type="protein sequence ID" value="ACL61252.1"/>
    <property type="molecule type" value="Genomic_DNA"/>
</dbReference>
<name>B8ID86_METNO</name>
<gene>
    <name evidence="1" type="ordered locus">Mnod_6479</name>
</gene>
<sequence length="131" mass="13807">MILGPDLTTLKEAAKKRAQSYFVSIAESDGVEPTLRAMYVLKLQEARRVLAGGASDMIHEEAQIRGISDTEMAQMVDAMAADSTRLEMARMQTNVAIDAATSEAGVLAVLASLGLTLSLDAAAAQPTTPIV</sequence>